<dbReference type="AlphaFoldDB" id="A0A8T3BXG3"/>
<evidence type="ECO:0000313" key="1">
    <source>
        <dbReference type="EMBL" id="KAI0522458.1"/>
    </source>
</evidence>
<dbReference type="Proteomes" id="UP000829196">
    <property type="component" value="Unassembled WGS sequence"/>
</dbReference>
<evidence type="ECO:0000313" key="2">
    <source>
        <dbReference type="Proteomes" id="UP000829196"/>
    </source>
</evidence>
<name>A0A8T3BXG3_DENNO</name>
<protein>
    <submittedName>
        <fullName evidence="1">Uncharacterized protein</fullName>
    </submittedName>
</protein>
<gene>
    <name evidence="1" type="ORF">KFK09_004837</name>
</gene>
<organism evidence="1 2">
    <name type="scientific">Dendrobium nobile</name>
    <name type="common">Orchid</name>
    <dbReference type="NCBI Taxonomy" id="94219"/>
    <lineage>
        <taxon>Eukaryota</taxon>
        <taxon>Viridiplantae</taxon>
        <taxon>Streptophyta</taxon>
        <taxon>Embryophyta</taxon>
        <taxon>Tracheophyta</taxon>
        <taxon>Spermatophyta</taxon>
        <taxon>Magnoliopsida</taxon>
        <taxon>Liliopsida</taxon>
        <taxon>Asparagales</taxon>
        <taxon>Orchidaceae</taxon>
        <taxon>Epidendroideae</taxon>
        <taxon>Malaxideae</taxon>
        <taxon>Dendrobiinae</taxon>
        <taxon>Dendrobium</taxon>
    </lineage>
</organism>
<comment type="caution">
    <text evidence="1">The sequence shown here is derived from an EMBL/GenBank/DDBJ whole genome shotgun (WGS) entry which is preliminary data.</text>
</comment>
<sequence length="111" mass="12961">MHKKSDKEGDKHQKISNSLIDCLAINPPREAIVVFWPLAMSIRTDRKKAAINNIEAAAEIDDISYCKGEQEREAAAEMLIWRRRHRYVVIYREEKSEKKNSRSGKGEYHYV</sequence>
<dbReference type="EMBL" id="JAGYWB010000005">
    <property type="protein sequence ID" value="KAI0522458.1"/>
    <property type="molecule type" value="Genomic_DNA"/>
</dbReference>
<keyword evidence="2" id="KW-1185">Reference proteome</keyword>
<proteinExistence type="predicted"/>
<reference evidence="1" key="1">
    <citation type="journal article" date="2022" name="Front. Genet.">
        <title>Chromosome-Scale Assembly of the Dendrobium nobile Genome Provides Insights Into the Molecular Mechanism of the Biosynthesis of the Medicinal Active Ingredient of Dendrobium.</title>
        <authorList>
            <person name="Xu Q."/>
            <person name="Niu S.-C."/>
            <person name="Li K.-L."/>
            <person name="Zheng P.-J."/>
            <person name="Zhang X.-J."/>
            <person name="Jia Y."/>
            <person name="Liu Y."/>
            <person name="Niu Y.-X."/>
            <person name="Yu L.-H."/>
            <person name="Chen D.-F."/>
            <person name="Zhang G.-Q."/>
        </authorList>
    </citation>
    <scope>NUCLEOTIDE SEQUENCE</scope>
    <source>
        <tissue evidence="1">Leaf</tissue>
    </source>
</reference>
<accession>A0A8T3BXG3</accession>